<dbReference type="RefSeq" id="WP_074828623.1">
    <property type="nucleotide sequence ID" value="NZ_DALZQD010000043.1"/>
</dbReference>
<dbReference type="Proteomes" id="UP000250443">
    <property type="component" value="Unassembled WGS sequence"/>
</dbReference>
<name>A0A2X2E9T5_PSELU</name>
<dbReference type="AlphaFoldDB" id="A0A2X2E9T5"/>
<reference evidence="1 2" key="1">
    <citation type="submission" date="2018-06" db="EMBL/GenBank/DDBJ databases">
        <authorList>
            <consortium name="Pathogen Informatics"/>
            <person name="Doyle S."/>
        </authorList>
    </citation>
    <scope>NUCLEOTIDE SEQUENCE [LARGE SCALE GENOMIC DNA]</scope>
    <source>
        <strain evidence="1 2">NCTC11842</strain>
    </source>
</reference>
<sequence>MPSAEIESGKRAGQVWPPQDRAVTGDDVHEFLDRFRLDINLMEAVFAIPSRRAWYQLAKEPNKPVNIAQAILIRFFSVYPHLLPFYSEESAEQLRERLNLSPAAFGLLVGRQEISVRQWSEEREPHKVVGHLLYLIRRCLTLIEGNDPVLNGEEMLADIVRFSFLEWTLRGESPSQRRSEGPATNIALFREVLNLVPHNSLARATEGFDLGDEAIKPKLSTSKAPAKADELTVTAEERRIATQSVRDRRKAGRALKDIAPTFKL</sequence>
<dbReference type="GeneID" id="300269612"/>
<organism evidence="1 2">
    <name type="scientific">Pseudomonas luteola</name>
    <dbReference type="NCBI Taxonomy" id="47886"/>
    <lineage>
        <taxon>Bacteria</taxon>
        <taxon>Pseudomonadati</taxon>
        <taxon>Pseudomonadota</taxon>
        <taxon>Gammaproteobacteria</taxon>
        <taxon>Pseudomonadales</taxon>
        <taxon>Pseudomonadaceae</taxon>
        <taxon>Pseudomonas</taxon>
    </lineage>
</organism>
<dbReference type="EMBL" id="UAUF01000010">
    <property type="protein sequence ID" value="SPZ04899.1"/>
    <property type="molecule type" value="Genomic_DNA"/>
</dbReference>
<evidence type="ECO:0000313" key="2">
    <source>
        <dbReference type="Proteomes" id="UP000250443"/>
    </source>
</evidence>
<gene>
    <name evidence="1" type="ORF">NCTC11842_01419</name>
</gene>
<accession>A0A2X2E9T5</accession>
<proteinExistence type="predicted"/>
<evidence type="ECO:0000313" key="1">
    <source>
        <dbReference type="EMBL" id="SPZ04899.1"/>
    </source>
</evidence>
<protein>
    <submittedName>
        <fullName evidence="1">Uncharacterized protein</fullName>
    </submittedName>
</protein>